<comment type="caution">
    <text evidence="2">The sequence shown here is derived from an EMBL/GenBank/DDBJ whole genome shotgun (WGS) entry which is preliminary data.</text>
</comment>
<evidence type="ECO:0000259" key="1">
    <source>
        <dbReference type="Pfam" id="PF17172"/>
    </source>
</evidence>
<dbReference type="AlphaFoldDB" id="A0AAD5QN90"/>
<dbReference type="EMBL" id="JAHQIW010003380">
    <property type="protein sequence ID" value="KAJ1358453.1"/>
    <property type="molecule type" value="Genomic_DNA"/>
</dbReference>
<dbReference type="InterPro" id="IPR050931">
    <property type="entry name" value="Mito_Protein_Transport_Metaxin"/>
</dbReference>
<dbReference type="Proteomes" id="UP001196413">
    <property type="component" value="Unassembled WGS sequence"/>
</dbReference>
<dbReference type="PANTHER" id="PTHR12289:SF72">
    <property type="entry name" value="GST N-TERMINAL DOMAIN-CONTAINING PROTEIN"/>
    <property type="match status" value="1"/>
</dbReference>
<proteinExistence type="predicted"/>
<sequence>MSSKEQIPFIELNGREIDNNFIIEHLIEEFHKENIDNQLTPLEKSYAKAFEALVEDSLRW</sequence>
<name>A0AAD5QN90_PARTN</name>
<dbReference type="InterPro" id="IPR012336">
    <property type="entry name" value="Thioredoxin-like_fold"/>
</dbReference>
<evidence type="ECO:0000313" key="3">
    <source>
        <dbReference type="Proteomes" id="UP001196413"/>
    </source>
</evidence>
<protein>
    <recommendedName>
        <fullName evidence="1">Thioredoxin-like fold domain-containing protein</fullName>
    </recommendedName>
</protein>
<dbReference type="PANTHER" id="PTHR12289">
    <property type="entry name" value="METAXIN RELATED"/>
    <property type="match status" value="1"/>
</dbReference>
<gene>
    <name evidence="2" type="ORF">KIN20_016881</name>
</gene>
<organism evidence="2 3">
    <name type="scientific">Parelaphostrongylus tenuis</name>
    <name type="common">Meningeal worm</name>
    <dbReference type="NCBI Taxonomy" id="148309"/>
    <lineage>
        <taxon>Eukaryota</taxon>
        <taxon>Metazoa</taxon>
        <taxon>Ecdysozoa</taxon>
        <taxon>Nematoda</taxon>
        <taxon>Chromadorea</taxon>
        <taxon>Rhabditida</taxon>
        <taxon>Rhabditina</taxon>
        <taxon>Rhabditomorpha</taxon>
        <taxon>Strongyloidea</taxon>
        <taxon>Metastrongylidae</taxon>
        <taxon>Parelaphostrongylus</taxon>
    </lineage>
</organism>
<feature type="domain" description="Thioredoxin-like fold" evidence="1">
    <location>
        <begin position="2"/>
        <end position="60"/>
    </location>
</feature>
<keyword evidence="3" id="KW-1185">Reference proteome</keyword>
<dbReference type="Pfam" id="PF17172">
    <property type="entry name" value="GST_N_4"/>
    <property type="match status" value="1"/>
</dbReference>
<evidence type="ECO:0000313" key="2">
    <source>
        <dbReference type="EMBL" id="KAJ1358453.1"/>
    </source>
</evidence>
<accession>A0AAD5QN90</accession>
<dbReference type="GO" id="GO:0005737">
    <property type="term" value="C:cytoplasm"/>
    <property type="evidence" value="ECO:0007669"/>
    <property type="project" value="TreeGrafter"/>
</dbReference>
<reference evidence="2" key="1">
    <citation type="submission" date="2021-06" db="EMBL/GenBank/DDBJ databases">
        <title>Parelaphostrongylus tenuis whole genome reference sequence.</title>
        <authorList>
            <person name="Garwood T.J."/>
            <person name="Larsen P.A."/>
            <person name="Fountain-Jones N.M."/>
            <person name="Garbe J.R."/>
            <person name="Macchietto M.G."/>
            <person name="Kania S.A."/>
            <person name="Gerhold R.W."/>
            <person name="Richards J.E."/>
            <person name="Wolf T.M."/>
        </authorList>
    </citation>
    <scope>NUCLEOTIDE SEQUENCE</scope>
    <source>
        <strain evidence="2">MNPRO001-30</strain>
        <tissue evidence="2">Meninges</tissue>
    </source>
</reference>